<dbReference type="InterPro" id="IPR009003">
    <property type="entry name" value="Peptidase_S1_PA"/>
</dbReference>
<dbReference type="GO" id="GO:0004252">
    <property type="term" value="F:serine-type endopeptidase activity"/>
    <property type="evidence" value="ECO:0007669"/>
    <property type="project" value="InterPro"/>
</dbReference>
<organism evidence="8 9">
    <name type="scientific">Photinus pyralis</name>
    <name type="common">Common eastern firefly</name>
    <name type="synonym">Lampyris pyralis</name>
    <dbReference type="NCBI Taxonomy" id="7054"/>
    <lineage>
        <taxon>Eukaryota</taxon>
        <taxon>Metazoa</taxon>
        <taxon>Ecdysozoa</taxon>
        <taxon>Arthropoda</taxon>
        <taxon>Hexapoda</taxon>
        <taxon>Insecta</taxon>
        <taxon>Pterygota</taxon>
        <taxon>Neoptera</taxon>
        <taxon>Endopterygota</taxon>
        <taxon>Coleoptera</taxon>
        <taxon>Polyphaga</taxon>
        <taxon>Elateriformia</taxon>
        <taxon>Elateroidea</taxon>
        <taxon>Lampyridae</taxon>
        <taxon>Lampyrinae</taxon>
        <taxon>Photinus</taxon>
    </lineage>
</organism>
<evidence type="ECO:0000256" key="5">
    <source>
        <dbReference type="ARBA" id="ARBA00023157"/>
    </source>
</evidence>
<evidence type="ECO:0000313" key="8">
    <source>
        <dbReference type="EMBL" id="KAB0793299.1"/>
    </source>
</evidence>
<evidence type="ECO:0000313" key="9">
    <source>
        <dbReference type="Proteomes" id="UP000327044"/>
    </source>
</evidence>
<dbReference type="Pfam" id="PF00089">
    <property type="entry name" value="Trypsin"/>
    <property type="match status" value="1"/>
</dbReference>
<feature type="domain" description="Peptidase S1" evidence="7">
    <location>
        <begin position="57"/>
        <end position="288"/>
    </location>
</feature>
<evidence type="ECO:0000259" key="7">
    <source>
        <dbReference type="PROSITE" id="PS50240"/>
    </source>
</evidence>
<evidence type="ECO:0000256" key="1">
    <source>
        <dbReference type="ARBA" id="ARBA00007664"/>
    </source>
</evidence>
<dbReference type="PRINTS" id="PR00722">
    <property type="entry name" value="CHYMOTRYPSIN"/>
</dbReference>
<dbReference type="PANTHER" id="PTHR24276:SF91">
    <property type="entry name" value="AT26814P-RELATED"/>
    <property type="match status" value="1"/>
</dbReference>
<gene>
    <name evidence="8" type="ORF">PPYR_12919</name>
</gene>
<keyword evidence="2" id="KW-0645">Protease</keyword>
<dbReference type="InterPro" id="IPR050430">
    <property type="entry name" value="Peptidase_S1"/>
</dbReference>
<sequence length="298" mass="33271">MHKTIDLLYLVGICFLYHYTVVHKIRVMNKLQCQCMTVITTLFLLNALLLIGVVIKWQTSLNKSDRKYRNLPTSPAVERPQFAVKIVTFDNDVDDHCGGAIINSRWIVTTGHCVGVVESYATKKMITYVATTFNEVVNEVEVAIRHPEFNSSTLDADIGLLKVVQPYEAGVAVQVPRSDYKYVVNSSVSAVSLDEEITEVITTVEIFSRRYCSNLLSATWKLLTESMICGGLYTGEKPDCLYDTGSPLVDGKVLIGIISWGKGCEKVDIPTVYTKIPPFVKWITTTIGDDRLSTDQVK</sequence>
<keyword evidence="6" id="KW-0812">Transmembrane</keyword>
<dbReference type="SUPFAM" id="SSF50494">
    <property type="entry name" value="Trypsin-like serine proteases"/>
    <property type="match status" value="1"/>
</dbReference>
<keyword evidence="6" id="KW-1133">Transmembrane helix</keyword>
<dbReference type="InterPro" id="IPR001254">
    <property type="entry name" value="Trypsin_dom"/>
</dbReference>
<dbReference type="AlphaFoldDB" id="A0A5N4A7N3"/>
<proteinExistence type="inferred from homology"/>
<dbReference type="EMBL" id="VVIM01000009">
    <property type="protein sequence ID" value="KAB0793299.1"/>
    <property type="molecule type" value="Genomic_DNA"/>
</dbReference>
<evidence type="ECO:0000256" key="4">
    <source>
        <dbReference type="ARBA" id="ARBA00022825"/>
    </source>
</evidence>
<feature type="transmembrane region" description="Helical" evidence="6">
    <location>
        <begin position="37"/>
        <end position="57"/>
    </location>
</feature>
<dbReference type="Proteomes" id="UP000327044">
    <property type="component" value="Unassembled WGS sequence"/>
</dbReference>
<evidence type="ECO:0000256" key="3">
    <source>
        <dbReference type="ARBA" id="ARBA00022801"/>
    </source>
</evidence>
<keyword evidence="3" id="KW-0378">Hydrolase</keyword>
<dbReference type="FunFam" id="2.40.10.10:FF:000068">
    <property type="entry name" value="transmembrane protease serine 2"/>
    <property type="match status" value="1"/>
</dbReference>
<keyword evidence="4" id="KW-0720">Serine protease</keyword>
<dbReference type="InterPro" id="IPR043504">
    <property type="entry name" value="Peptidase_S1_PA_chymotrypsin"/>
</dbReference>
<feature type="transmembrane region" description="Helical" evidence="6">
    <location>
        <begin position="7"/>
        <end position="25"/>
    </location>
</feature>
<dbReference type="PANTHER" id="PTHR24276">
    <property type="entry name" value="POLYSERASE-RELATED"/>
    <property type="match status" value="1"/>
</dbReference>
<protein>
    <recommendedName>
        <fullName evidence="7">Peptidase S1 domain-containing protein</fullName>
    </recommendedName>
</protein>
<dbReference type="InParanoid" id="A0A5N4A7N3"/>
<reference evidence="8 9" key="1">
    <citation type="journal article" date="2018" name="Elife">
        <title>Firefly genomes illuminate parallel origins of bioluminescence in beetles.</title>
        <authorList>
            <person name="Fallon T.R."/>
            <person name="Lower S.E."/>
            <person name="Chang C.H."/>
            <person name="Bessho-Uehara M."/>
            <person name="Martin G.J."/>
            <person name="Bewick A.J."/>
            <person name="Behringer M."/>
            <person name="Debat H.J."/>
            <person name="Wong I."/>
            <person name="Day J.C."/>
            <person name="Suvorov A."/>
            <person name="Silva C.J."/>
            <person name="Stanger-Hall K.F."/>
            <person name="Hall D.W."/>
            <person name="Schmitz R.J."/>
            <person name="Nelson D.R."/>
            <person name="Lewis S.M."/>
            <person name="Shigenobu S."/>
            <person name="Bybee S.M."/>
            <person name="Larracuente A.M."/>
            <person name="Oba Y."/>
            <person name="Weng J.K."/>
        </authorList>
    </citation>
    <scope>NUCLEOTIDE SEQUENCE [LARGE SCALE GENOMIC DNA]</scope>
    <source>
        <strain evidence="8">1611_PpyrPB1</strain>
        <tissue evidence="8">Whole body</tissue>
    </source>
</reference>
<evidence type="ECO:0000256" key="6">
    <source>
        <dbReference type="SAM" id="Phobius"/>
    </source>
</evidence>
<name>A0A5N4A7N3_PHOPY</name>
<dbReference type="Gene3D" id="2.40.10.10">
    <property type="entry name" value="Trypsin-like serine proteases"/>
    <property type="match status" value="2"/>
</dbReference>
<dbReference type="GO" id="GO:0006508">
    <property type="term" value="P:proteolysis"/>
    <property type="evidence" value="ECO:0007669"/>
    <property type="project" value="UniProtKB-KW"/>
</dbReference>
<evidence type="ECO:0000256" key="2">
    <source>
        <dbReference type="ARBA" id="ARBA00022670"/>
    </source>
</evidence>
<dbReference type="SMART" id="SM00020">
    <property type="entry name" value="Tryp_SPc"/>
    <property type="match status" value="1"/>
</dbReference>
<keyword evidence="5" id="KW-1015">Disulfide bond</keyword>
<dbReference type="InterPro" id="IPR001314">
    <property type="entry name" value="Peptidase_S1A"/>
</dbReference>
<dbReference type="PROSITE" id="PS50240">
    <property type="entry name" value="TRYPSIN_DOM"/>
    <property type="match status" value="1"/>
</dbReference>
<accession>A0A5N4A7N3</accession>
<comment type="similarity">
    <text evidence="1">Belongs to the peptidase S1 family.</text>
</comment>
<comment type="caution">
    <text evidence="8">The sequence shown here is derived from an EMBL/GenBank/DDBJ whole genome shotgun (WGS) entry which is preliminary data.</text>
</comment>
<keyword evidence="6" id="KW-0472">Membrane</keyword>
<keyword evidence="9" id="KW-1185">Reference proteome</keyword>